<keyword evidence="5" id="KW-0564">Palmitate</keyword>
<organism evidence="9 10">
    <name type="scientific">Porphyromonas asaccharolytica (strain ATCC 25260 / DSM 20707 / BCRC 10618 / CCUG 7834 / JCM 6326 / LMG 13178 / VPI 4198 / B440)</name>
    <name type="common">Bacteroides asaccharolyticus</name>
    <dbReference type="NCBI Taxonomy" id="879243"/>
    <lineage>
        <taxon>Bacteria</taxon>
        <taxon>Pseudomonadati</taxon>
        <taxon>Bacteroidota</taxon>
        <taxon>Bacteroidia</taxon>
        <taxon>Bacteroidales</taxon>
        <taxon>Porphyromonadaceae</taxon>
        <taxon>Porphyromonas</taxon>
    </lineage>
</organism>
<evidence type="ECO:0000256" key="8">
    <source>
        <dbReference type="SAM" id="SignalP"/>
    </source>
</evidence>
<comment type="subcellular location">
    <subcellularLocation>
        <location evidence="1">Cell outer membrane</location>
    </subcellularLocation>
</comment>
<dbReference type="STRING" id="879243.Poras_0285"/>
<evidence type="ECO:0008006" key="11">
    <source>
        <dbReference type="Google" id="ProtNLM"/>
    </source>
</evidence>
<evidence type="ECO:0000313" key="10">
    <source>
        <dbReference type="Proteomes" id="UP000006545"/>
    </source>
</evidence>
<evidence type="ECO:0000256" key="4">
    <source>
        <dbReference type="ARBA" id="ARBA00023136"/>
    </source>
</evidence>
<dbReference type="HOGENOM" id="CLU_500430_0_0_10"/>
<evidence type="ECO:0000256" key="5">
    <source>
        <dbReference type="ARBA" id="ARBA00023139"/>
    </source>
</evidence>
<feature type="chain" id="PRO_5003315787" description="Major fimbrial subunit protein N-terminal domain-containing protein" evidence="8">
    <location>
        <begin position="26"/>
        <end position="544"/>
    </location>
</feature>
<name>F4KMC0_PORAD</name>
<keyword evidence="10" id="KW-1185">Reference proteome</keyword>
<dbReference type="EMBL" id="CP002689">
    <property type="protein sequence ID" value="AEE12239.1"/>
    <property type="molecule type" value="Genomic_DNA"/>
</dbReference>
<dbReference type="OrthoDB" id="1014294at2"/>
<evidence type="ECO:0000256" key="1">
    <source>
        <dbReference type="ARBA" id="ARBA00004442"/>
    </source>
</evidence>
<keyword evidence="4" id="KW-0472">Membrane</keyword>
<feature type="signal peptide" evidence="8">
    <location>
        <begin position="1"/>
        <end position="25"/>
    </location>
</feature>
<evidence type="ECO:0000256" key="2">
    <source>
        <dbReference type="ARBA" id="ARBA00007248"/>
    </source>
</evidence>
<reference evidence="10" key="1">
    <citation type="submission" date="2011-04" db="EMBL/GenBank/DDBJ databases">
        <title>The complete genome of Porphyromonas asaccharolytica DSM 20707.</title>
        <authorList>
            <person name="Lucas S."/>
            <person name="Han J."/>
            <person name="Lapidus A."/>
            <person name="Bruce D."/>
            <person name="Goodwin L."/>
            <person name="Pitluck S."/>
            <person name="Peters L."/>
            <person name="Kyrpides N."/>
            <person name="Mavromatis K."/>
            <person name="Ivanova N."/>
            <person name="Ovchinnikova G."/>
            <person name="Pagani I."/>
            <person name="Lu M."/>
            <person name="Detter J.C."/>
            <person name="Tapia R."/>
            <person name="Han C."/>
            <person name="Land M."/>
            <person name="Hauser L."/>
            <person name="Markowitz V."/>
            <person name="Cheng J.-F."/>
            <person name="Hugenholtz P."/>
            <person name="Woyke T."/>
            <person name="Wu D."/>
            <person name="Gronow S."/>
            <person name="Wellnitz S."/>
            <person name="Brambilla E."/>
            <person name="Klenk H.-P."/>
            <person name="Eisen J.A."/>
        </authorList>
    </citation>
    <scope>NUCLEOTIDE SEQUENCE [LARGE SCALE GENOMIC DNA]</scope>
    <source>
        <strain evidence="10">ATCC 25260 / DSM 20707 / VPI 4198</strain>
    </source>
</reference>
<keyword evidence="7" id="KW-0449">Lipoprotein</keyword>
<gene>
    <name evidence="9" type="ordered locus">Poras_0285</name>
</gene>
<dbReference type="GO" id="GO:0009279">
    <property type="term" value="C:cell outer membrane"/>
    <property type="evidence" value="ECO:0007669"/>
    <property type="project" value="UniProtKB-SubCell"/>
</dbReference>
<evidence type="ECO:0000256" key="6">
    <source>
        <dbReference type="ARBA" id="ARBA00023237"/>
    </source>
</evidence>
<proteinExistence type="inferred from homology"/>
<dbReference type="KEGG" id="pah:Poras_0285"/>
<evidence type="ECO:0000256" key="7">
    <source>
        <dbReference type="ARBA" id="ARBA00023288"/>
    </source>
</evidence>
<dbReference type="Proteomes" id="UP000006545">
    <property type="component" value="Chromosome"/>
</dbReference>
<sequence>MSRNTLYITLLALICSMLLSVSCQRMNGGAVPDDDPSRITCLRFSMAGIELPNASLREQGNNPSIQSDPEDYEDYVGELAVLIYKVGAADNQSMLVKSHFTTEQSFLMELQPEEGAKYHFCFVANYPESWKNTLEGLQTYAALKTTLQHLESFKSRDTGTPLYNGAVMNGTEKSLFPMARIYENQTIPMGGSVTVPKPFTPTTVATDPLTPVSNWPDGHETGTTQQTVNLVRSSAKVSLNLTGDGVSKIKSIKICNVATQHSFMENKASGAATAELTDKPFNGSGSITGNSFKTKIYVPERLLGKASATLGWDKVNNTPIGKPCYIEITMQSGVVHKIPVIANTTPGSEYTYLDVATGNDPSNQADYTIIRNHHYQYDIRVPADGKYLVIDFKVKPWTLIASEMEFTHPKYTCTLKLVDTLTNEETPVTDISQEVLLPSNKVVEVTFNITKPVGAIWSASITNGLNFLFTGTTYDQVEPEIVSGSSKIYTFRIKPRQEFTTEPFYTQFYITVDGKELNLDPTRAIDSYMNEGGSERWRIKQVMY</sequence>
<dbReference type="RefSeq" id="WP_013759904.1">
    <property type="nucleotide sequence ID" value="NC_015501.1"/>
</dbReference>
<protein>
    <recommendedName>
        <fullName evidence="11">Major fimbrial subunit protein N-terminal domain-containing protein</fullName>
    </recommendedName>
</protein>
<dbReference type="InterPro" id="IPR014941">
    <property type="entry name" value="FimB/Mfa2/Mfa3"/>
</dbReference>
<dbReference type="Pfam" id="PF08842">
    <property type="entry name" value="Mfa2"/>
    <property type="match status" value="1"/>
</dbReference>
<evidence type="ECO:0000256" key="3">
    <source>
        <dbReference type="ARBA" id="ARBA00022729"/>
    </source>
</evidence>
<evidence type="ECO:0000313" key="9">
    <source>
        <dbReference type="EMBL" id="AEE12239.1"/>
    </source>
</evidence>
<keyword evidence="3 8" id="KW-0732">Signal</keyword>
<accession>F4KMC0</accession>
<dbReference type="PROSITE" id="PS51257">
    <property type="entry name" value="PROKAR_LIPOPROTEIN"/>
    <property type="match status" value="1"/>
</dbReference>
<keyword evidence="6" id="KW-0998">Cell outer membrane</keyword>
<comment type="similarity">
    <text evidence="2">Belongs to the bacteroidetes fimbrillin superfamily. FimB/Mfa2 family.</text>
</comment>
<dbReference type="AlphaFoldDB" id="F4KMC0"/>